<keyword evidence="1" id="KW-0175">Coiled coil</keyword>
<gene>
    <name evidence="4" type="ORF">BON22_2485</name>
    <name evidence="3" type="ORF">CYFA0S_04e05226g</name>
</gene>
<evidence type="ECO:0000313" key="4">
    <source>
        <dbReference type="EMBL" id="ONH67472.1"/>
    </source>
</evidence>
<dbReference type="OMA" id="TTMAKQQ"/>
<name>A0A061ARA9_CYBFA</name>
<feature type="compositionally biased region" description="Basic and acidic residues" evidence="2">
    <location>
        <begin position="160"/>
        <end position="169"/>
    </location>
</feature>
<dbReference type="EMBL" id="LK052889">
    <property type="protein sequence ID" value="CDR40176.1"/>
    <property type="molecule type" value="Genomic_DNA"/>
</dbReference>
<evidence type="ECO:0000256" key="2">
    <source>
        <dbReference type="SAM" id="MobiDB-lite"/>
    </source>
</evidence>
<protein>
    <submittedName>
        <fullName evidence="3">CYFA0S04e05226g1_1</fullName>
    </submittedName>
</protein>
<dbReference type="Proteomes" id="UP000189513">
    <property type="component" value="Unassembled WGS sequence"/>
</dbReference>
<feature type="coiled-coil region" evidence="1">
    <location>
        <begin position="206"/>
        <end position="233"/>
    </location>
</feature>
<dbReference type="VEuPathDB" id="FungiDB:BON22_2485"/>
<evidence type="ECO:0000313" key="5">
    <source>
        <dbReference type="Proteomes" id="UP000189513"/>
    </source>
</evidence>
<reference evidence="5" key="2">
    <citation type="journal article" date="2017" name="Genome Announc.">
        <title>Genome sequences of Cyberlindnera fabianii 65, Pichia kudriavzevii 129, and Saccharomyces cerevisiae 131 isolated from fermented masau fruits in Zimbabwe.</title>
        <authorList>
            <person name="van Rijswijck I.M.H."/>
            <person name="Derks M.F.L."/>
            <person name="Abee T."/>
            <person name="de Ridder D."/>
            <person name="Smid E.J."/>
        </authorList>
    </citation>
    <scope>NUCLEOTIDE SEQUENCE [LARGE SCALE GENOMIC DNA]</scope>
    <source>
        <strain evidence="5">65</strain>
    </source>
</reference>
<proteinExistence type="predicted"/>
<dbReference type="AlphaFoldDB" id="A0A061ARA9"/>
<organism evidence="3">
    <name type="scientific">Cyberlindnera fabianii</name>
    <name type="common">Yeast</name>
    <name type="synonym">Hansenula fabianii</name>
    <dbReference type="NCBI Taxonomy" id="36022"/>
    <lineage>
        <taxon>Eukaryota</taxon>
        <taxon>Fungi</taxon>
        <taxon>Dikarya</taxon>
        <taxon>Ascomycota</taxon>
        <taxon>Saccharomycotina</taxon>
        <taxon>Saccharomycetes</taxon>
        <taxon>Phaffomycetales</taxon>
        <taxon>Phaffomycetaceae</taxon>
        <taxon>Cyberlindnera</taxon>
    </lineage>
</organism>
<reference evidence="3" key="1">
    <citation type="journal article" date="2014" name="Genome Announc.">
        <title>Genome sequence of the yeast Cyberlindnera fabianii (Hansenula fabianii).</title>
        <authorList>
            <person name="Freel K.C."/>
            <person name="Sarilar V."/>
            <person name="Neuveglise C."/>
            <person name="Devillers H."/>
            <person name="Friedrich A."/>
            <person name="Schacherer J."/>
        </authorList>
    </citation>
    <scope>NUCLEOTIDE SEQUENCE</scope>
    <source>
        <strain evidence="3">YJS4271</strain>
    </source>
</reference>
<keyword evidence="5" id="KW-1185">Reference proteome</keyword>
<evidence type="ECO:0000256" key="1">
    <source>
        <dbReference type="SAM" id="Coils"/>
    </source>
</evidence>
<feature type="region of interest" description="Disordered" evidence="2">
    <location>
        <begin position="148"/>
        <end position="169"/>
    </location>
</feature>
<accession>A0A061ARA9</accession>
<feature type="region of interest" description="Disordered" evidence="2">
    <location>
        <begin position="1"/>
        <end position="50"/>
    </location>
</feature>
<sequence length="243" mass="27181">MPLVDYDSSSEESDIEQPQQHGTVAPTVETKHSADSIASFLPPPKNRQPQTTARARVLGAGIKNTINAQVAQNADNIVLPQGLATVTSLVPTSLRNKVNRNKISEPSQPTKIPNSTPQLNVFGTVKSRSRPAVPNDSKISIGNIKEAEDEDELMMDDEQSSSKRKLEPDSDIKEFNVSEFYDKNIELKSQGLLQENKRLHTVTNHKNQLSALVKNAKQDQELLQERFEQNKKARKERGDRYGW</sequence>
<dbReference type="EMBL" id="MPUK01000004">
    <property type="protein sequence ID" value="ONH67472.1"/>
    <property type="molecule type" value="Genomic_DNA"/>
</dbReference>
<dbReference type="OrthoDB" id="2555634at2759"/>
<reference evidence="4" key="3">
    <citation type="submission" date="2017-01" db="EMBL/GenBank/DDBJ databases">
        <authorList>
            <person name="Mah S.A."/>
            <person name="Swanson W.J."/>
            <person name="Moy G.W."/>
            <person name="Vacquier V.D."/>
        </authorList>
    </citation>
    <scope>NUCLEOTIDE SEQUENCE [LARGE SCALE GENOMIC DNA]</scope>
    <source>
        <strain evidence="4">65</strain>
    </source>
</reference>
<feature type="compositionally biased region" description="Acidic residues" evidence="2">
    <location>
        <begin position="148"/>
        <end position="159"/>
    </location>
</feature>
<dbReference type="Pfam" id="PF10253">
    <property type="entry name" value="PRCC"/>
    <property type="match status" value="1"/>
</dbReference>
<evidence type="ECO:0000313" key="3">
    <source>
        <dbReference type="EMBL" id="CDR40176.1"/>
    </source>
</evidence>
<dbReference type="InterPro" id="IPR018800">
    <property type="entry name" value="PRCC"/>
</dbReference>